<dbReference type="Proteomes" id="UP001295423">
    <property type="component" value="Unassembled WGS sequence"/>
</dbReference>
<protein>
    <submittedName>
        <fullName evidence="2">Uncharacterized protein</fullName>
    </submittedName>
</protein>
<accession>A0AAD2FQM8</accession>
<feature type="region of interest" description="Disordered" evidence="1">
    <location>
        <begin position="1"/>
        <end position="50"/>
    </location>
</feature>
<keyword evidence="3" id="KW-1185">Reference proteome</keyword>
<feature type="compositionally biased region" description="Polar residues" evidence="1">
    <location>
        <begin position="233"/>
        <end position="250"/>
    </location>
</feature>
<name>A0AAD2FQM8_9STRA</name>
<organism evidence="2 3">
    <name type="scientific">Cylindrotheca closterium</name>
    <dbReference type="NCBI Taxonomy" id="2856"/>
    <lineage>
        <taxon>Eukaryota</taxon>
        <taxon>Sar</taxon>
        <taxon>Stramenopiles</taxon>
        <taxon>Ochrophyta</taxon>
        <taxon>Bacillariophyta</taxon>
        <taxon>Bacillariophyceae</taxon>
        <taxon>Bacillariophycidae</taxon>
        <taxon>Bacillariales</taxon>
        <taxon>Bacillariaceae</taxon>
        <taxon>Cylindrotheca</taxon>
    </lineage>
</organism>
<feature type="region of interest" description="Disordered" evidence="1">
    <location>
        <begin position="68"/>
        <end position="103"/>
    </location>
</feature>
<feature type="region of interest" description="Disordered" evidence="1">
    <location>
        <begin position="439"/>
        <end position="480"/>
    </location>
</feature>
<sequence>MRVVQTQNYSQWGNPGGGASNRGYGTAQQRPASSVGRLPVAPPTARSANTMSPTRVTIASANINNRKFDIPPVNRMRPPQPRVESRQVPVSPPRRGVPPAKQGSVIDLTDMDERDIDNMQSKRTAPMITAPRTSALKMNRPMISPPKMNRPMINPPKRYQLPVHSAVKQQQKPHIPKVMPEQGRKPRVMSHHSEAQRLPVAAASKNTPDSKITRESPKGPENPRSPMAKANDGQASTQGKASATTNSASQRLAVASASRNAHNSRSVGQESRKETKRAAPTENRAMSISERLRAVNESRPGFGQKDTGAHTDLNKKEIIDVSLPQPPQQAKKEVQPSFDSAYTSAYSAYTSCTEYTNHTEPSMDSDITPFDTEKAPRTRDYGVENHLIQQTRGKLAAESIDEFDTKACLIATKELTELLANDVKEVADFAQSTFTGENQKTDTFSVDTPPEAKTETKAESKTEVKADSNEKSVNTAQKETDPAKVCLLETQDCMTSFQEDVTFVAGLGISKIQEACLPDGDDEPTSIAAADGAQSKAAADGAQNKAIAAKQTDESGCVDETADCMQSFREDVSYVAGMGASTVMGKSRGTSTVGGTSGQKMIGTRAKDDDSDIFASTADCFVQLKEDIRFGVAQMKGMKLSELEVRGLVVSIAQGLNEPIFLPEGDTGSVLTDDFRSSAASVNDLDSLDDSQDRSTADSAPSIGVISADQLVGESVLDSIKRQLREASLSEEFNDPVIEELKKVDPPGDDDEEADEDDYAIAPTKSANGRADPPAAVKSFDKPSSSSIAATLDEDDVYAEETEEVVSMEETIEEEVLEDEETVEEEIEEQSESSSTLERPDDEVTNENNEDNEDNEEEQEENLTVETELETVHTATTSTNREDASETLSKTDDVPFPTLLHDEI</sequence>
<gene>
    <name evidence="2" type="ORF">CYCCA115_LOCUS12133</name>
</gene>
<feature type="region of interest" description="Disordered" evidence="1">
    <location>
        <begin position="163"/>
        <end position="313"/>
    </location>
</feature>
<proteinExistence type="predicted"/>
<evidence type="ECO:0000313" key="2">
    <source>
        <dbReference type="EMBL" id="CAJ1949512.1"/>
    </source>
</evidence>
<feature type="compositionally biased region" description="Basic and acidic residues" evidence="1">
    <location>
        <begin position="450"/>
        <end position="470"/>
    </location>
</feature>
<evidence type="ECO:0000256" key="1">
    <source>
        <dbReference type="SAM" id="MobiDB-lite"/>
    </source>
</evidence>
<feature type="compositionally biased region" description="Polar residues" evidence="1">
    <location>
        <begin position="1"/>
        <end position="13"/>
    </location>
</feature>
<dbReference type="EMBL" id="CAKOGP040001758">
    <property type="protein sequence ID" value="CAJ1949512.1"/>
    <property type="molecule type" value="Genomic_DNA"/>
</dbReference>
<feature type="region of interest" description="Disordered" evidence="1">
    <location>
        <begin position="737"/>
        <end position="904"/>
    </location>
</feature>
<dbReference type="AlphaFoldDB" id="A0AAD2FQM8"/>
<feature type="compositionally biased region" description="Acidic residues" evidence="1">
    <location>
        <begin position="747"/>
        <end position="759"/>
    </location>
</feature>
<feature type="compositionally biased region" description="Low complexity" evidence="1">
    <location>
        <begin position="253"/>
        <end position="267"/>
    </location>
</feature>
<feature type="compositionally biased region" description="Acidic residues" evidence="1">
    <location>
        <begin position="840"/>
        <end position="869"/>
    </location>
</feature>
<comment type="caution">
    <text evidence="2">The sequence shown here is derived from an EMBL/GenBank/DDBJ whole genome shotgun (WGS) entry which is preliminary data.</text>
</comment>
<reference evidence="2" key="1">
    <citation type="submission" date="2023-08" db="EMBL/GenBank/DDBJ databases">
        <authorList>
            <person name="Audoor S."/>
            <person name="Bilcke G."/>
        </authorList>
    </citation>
    <scope>NUCLEOTIDE SEQUENCE</scope>
</reference>
<feature type="compositionally biased region" description="Basic and acidic residues" evidence="1">
    <location>
        <begin position="880"/>
        <end position="893"/>
    </location>
</feature>
<evidence type="ECO:0000313" key="3">
    <source>
        <dbReference type="Proteomes" id="UP001295423"/>
    </source>
</evidence>
<feature type="compositionally biased region" description="Acidic residues" evidence="1">
    <location>
        <begin position="792"/>
        <end position="831"/>
    </location>
</feature>
<feature type="compositionally biased region" description="Basic and acidic residues" evidence="1">
    <location>
        <begin position="270"/>
        <end position="279"/>
    </location>
</feature>